<gene>
    <name evidence="2" type="ORF">PPENT_87.1.T0400144</name>
</gene>
<feature type="compositionally biased region" description="Polar residues" evidence="1">
    <location>
        <begin position="135"/>
        <end position="158"/>
    </location>
</feature>
<sequence>MSLTKREISKNHMSSEVNIFNQVDQELIRKRPGSGQPISTKKSPLPLRKPGNSGNQRMIIKEPEQNIKPRQLSNNSHKTCSTQQLPIIKSPSQQQKPPIKIDKKIIMMKQEQVITSARGTLTGERSQRNSSNQNLSTADTHTKQFNWIDDQLSSQRESSLNKKRMGSKEKQTNNIQNQKSKLQDNHKNVHLPLNQPKCCIDFTMTAGKNDLSKMLDSIKMEIKQISEQSHQNGVILNMSEIKEMADDGCSSMGQSTVYQFKK</sequence>
<keyword evidence="3" id="KW-1185">Reference proteome</keyword>
<dbReference type="AlphaFoldDB" id="A0A8S1UHV8"/>
<feature type="region of interest" description="Disordered" evidence="1">
    <location>
        <begin position="119"/>
        <end position="181"/>
    </location>
</feature>
<dbReference type="Proteomes" id="UP000689195">
    <property type="component" value="Unassembled WGS sequence"/>
</dbReference>
<feature type="region of interest" description="Disordered" evidence="1">
    <location>
        <begin position="28"/>
        <end position="56"/>
    </location>
</feature>
<reference evidence="2" key="1">
    <citation type="submission" date="2021-01" db="EMBL/GenBank/DDBJ databases">
        <authorList>
            <consortium name="Genoscope - CEA"/>
            <person name="William W."/>
        </authorList>
    </citation>
    <scope>NUCLEOTIDE SEQUENCE</scope>
</reference>
<dbReference type="OrthoDB" id="307757at2759"/>
<name>A0A8S1UHV8_9CILI</name>
<comment type="caution">
    <text evidence="2">The sequence shown here is derived from an EMBL/GenBank/DDBJ whole genome shotgun (WGS) entry which is preliminary data.</text>
</comment>
<evidence type="ECO:0000256" key="1">
    <source>
        <dbReference type="SAM" id="MobiDB-lite"/>
    </source>
</evidence>
<protein>
    <submittedName>
        <fullName evidence="2">Uncharacterized protein</fullName>
    </submittedName>
</protein>
<evidence type="ECO:0000313" key="3">
    <source>
        <dbReference type="Proteomes" id="UP000689195"/>
    </source>
</evidence>
<evidence type="ECO:0000313" key="2">
    <source>
        <dbReference type="EMBL" id="CAD8163944.1"/>
    </source>
</evidence>
<dbReference type="EMBL" id="CAJJDO010000040">
    <property type="protein sequence ID" value="CAD8163944.1"/>
    <property type="molecule type" value="Genomic_DNA"/>
</dbReference>
<accession>A0A8S1UHV8</accession>
<organism evidence="2 3">
    <name type="scientific">Paramecium pentaurelia</name>
    <dbReference type="NCBI Taxonomy" id="43138"/>
    <lineage>
        <taxon>Eukaryota</taxon>
        <taxon>Sar</taxon>
        <taxon>Alveolata</taxon>
        <taxon>Ciliophora</taxon>
        <taxon>Intramacronucleata</taxon>
        <taxon>Oligohymenophorea</taxon>
        <taxon>Peniculida</taxon>
        <taxon>Parameciidae</taxon>
        <taxon>Paramecium</taxon>
    </lineage>
</organism>
<proteinExistence type="predicted"/>